<evidence type="ECO:0000313" key="12">
    <source>
        <dbReference type="EMBL" id="ABK41357.1"/>
    </source>
</evidence>
<keyword evidence="11" id="KW-0679">Respiratory chain</keyword>
<evidence type="ECO:0000256" key="2">
    <source>
        <dbReference type="ARBA" id="ARBA00008472"/>
    </source>
</evidence>
<keyword evidence="11" id="KW-0249">Electron transport</keyword>
<keyword evidence="11 12" id="KW-0496">Mitochondrion</keyword>
<dbReference type="Gene3D" id="1.20.58.1610">
    <property type="entry name" value="NADH:ubiquinone/plastoquinone oxidoreductase, chain 3"/>
    <property type="match status" value="1"/>
</dbReference>
<comment type="catalytic activity">
    <reaction evidence="10 11">
        <text>a ubiquinone + NADH + 5 H(+)(in) = a ubiquinol + NAD(+) + 4 H(+)(out)</text>
        <dbReference type="Rhea" id="RHEA:29091"/>
        <dbReference type="Rhea" id="RHEA-COMP:9565"/>
        <dbReference type="Rhea" id="RHEA-COMP:9566"/>
        <dbReference type="ChEBI" id="CHEBI:15378"/>
        <dbReference type="ChEBI" id="CHEBI:16389"/>
        <dbReference type="ChEBI" id="CHEBI:17976"/>
        <dbReference type="ChEBI" id="CHEBI:57540"/>
        <dbReference type="ChEBI" id="CHEBI:57945"/>
        <dbReference type="EC" id="7.1.1.2"/>
    </reaction>
</comment>
<keyword evidence="8 11" id="KW-0520">NAD</keyword>
<name>B6RAK4_9SAUR</name>
<dbReference type="RefSeq" id="YP_002726657.1">
    <property type="nucleotide sequence ID" value="NC_012414.1"/>
</dbReference>
<dbReference type="GeneID" id="7668625"/>
<evidence type="ECO:0000256" key="5">
    <source>
        <dbReference type="ARBA" id="ARBA00022448"/>
    </source>
</evidence>
<protein>
    <recommendedName>
        <fullName evidence="4 11">NADH-ubiquinone oxidoreductase chain 3</fullName>
        <ecNumber evidence="3 11">7.1.1.2</ecNumber>
    </recommendedName>
</protein>
<comment type="similarity">
    <text evidence="2 11">Belongs to the complex I subunit 3 family.</text>
</comment>
<evidence type="ECO:0000256" key="4">
    <source>
        <dbReference type="ARBA" id="ARBA00021007"/>
    </source>
</evidence>
<evidence type="ECO:0000256" key="9">
    <source>
        <dbReference type="ARBA" id="ARBA00023136"/>
    </source>
</evidence>
<dbReference type="CTD" id="4537"/>
<evidence type="ECO:0000256" key="6">
    <source>
        <dbReference type="ARBA" id="ARBA00022692"/>
    </source>
</evidence>
<feature type="transmembrane region" description="Helical" evidence="11">
    <location>
        <begin position="6"/>
        <end position="25"/>
    </location>
</feature>
<feature type="transmembrane region" description="Helical" evidence="11">
    <location>
        <begin position="88"/>
        <end position="107"/>
    </location>
</feature>
<feature type="transmembrane region" description="Helical" evidence="11">
    <location>
        <begin position="56"/>
        <end position="76"/>
    </location>
</feature>
<dbReference type="PANTHER" id="PTHR11058">
    <property type="entry name" value="NADH-UBIQUINONE OXIDOREDUCTASE CHAIN 3"/>
    <property type="match status" value="1"/>
</dbReference>
<keyword evidence="9 11" id="KW-0472">Membrane</keyword>
<reference evidence="12" key="1">
    <citation type="submission" date="2006-10" db="EMBL/GenBank/DDBJ databases">
        <title>The complete nucleotide sequence of Indian flapshell turtle (Lissemys punctata) mitochondrial genome.</title>
        <authorList>
            <person name="Tandon M."/>
            <person name="Trivedi R."/>
            <person name="Kashyap V.K."/>
        </authorList>
    </citation>
    <scope>NUCLEOTIDE SEQUENCE</scope>
</reference>
<keyword evidence="11" id="KW-0830">Ubiquinone</keyword>
<evidence type="ECO:0000256" key="10">
    <source>
        <dbReference type="ARBA" id="ARBA00049551"/>
    </source>
</evidence>
<dbReference type="PANTHER" id="PTHR11058:SF9">
    <property type="entry name" value="NADH-UBIQUINONE OXIDOREDUCTASE CHAIN 3"/>
    <property type="match status" value="1"/>
</dbReference>
<proteinExistence type="inferred from homology"/>
<dbReference type="AlphaFoldDB" id="B6RAK4"/>
<dbReference type="EMBL" id="EF050073">
    <property type="protein sequence ID" value="ABK41357.1"/>
    <property type="molecule type" value="Genomic_DNA"/>
</dbReference>
<evidence type="ECO:0000256" key="11">
    <source>
        <dbReference type="RuleBase" id="RU003640"/>
    </source>
</evidence>
<evidence type="ECO:0000256" key="1">
    <source>
        <dbReference type="ARBA" id="ARBA00004370"/>
    </source>
</evidence>
<dbReference type="InterPro" id="IPR038430">
    <property type="entry name" value="NDAH_ubi_oxred_su3_sf"/>
</dbReference>
<sequence>MNTTVSTITIALVLPTLLIILNNQLSTTKPNKEKLSPYECGFDPLKTMRLPFSIRFFLSSHSIPTFRLEIALLLPLPWAMQLPTPTMTMMWTLTILLLLTLGFAYEWTQGGLEWAE</sequence>
<keyword evidence="6 11" id="KW-0812">Transmembrane</keyword>
<comment type="function">
    <text evidence="11">Core subunit of the mitochondrial membrane respiratory chain NADH dehydrogenase (Complex I) which catalyzes electron transfer from NADH through the respiratory chain, using ubiquinone as an electron acceptor. Essential for the catalytic activity of complex I.</text>
</comment>
<dbReference type="GO" id="GO:0008137">
    <property type="term" value="F:NADH dehydrogenase (ubiquinone) activity"/>
    <property type="evidence" value="ECO:0007669"/>
    <property type="project" value="UniProtKB-UniRule"/>
</dbReference>
<keyword evidence="5 11" id="KW-0813">Transport</keyword>
<comment type="subcellular location">
    <subcellularLocation>
        <location evidence="1">Membrane</location>
    </subcellularLocation>
    <subcellularLocation>
        <location evidence="11">Mitochondrion membrane</location>
        <topology evidence="11">Multi-pass membrane protein</topology>
    </subcellularLocation>
</comment>
<dbReference type="GO" id="GO:0031966">
    <property type="term" value="C:mitochondrial membrane"/>
    <property type="evidence" value="ECO:0007669"/>
    <property type="project" value="UniProtKB-SubCell"/>
</dbReference>
<dbReference type="InterPro" id="IPR000440">
    <property type="entry name" value="NADH_UbQ/plastoQ_OxRdtase_su3"/>
</dbReference>
<evidence type="ECO:0000256" key="8">
    <source>
        <dbReference type="ARBA" id="ARBA00023027"/>
    </source>
</evidence>
<organism evidence="12">
    <name type="scientific">Lissemys punctata</name>
    <name type="common">Indian flap-shelled turtle</name>
    <dbReference type="NCBI Taxonomy" id="55542"/>
    <lineage>
        <taxon>Eukaryota</taxon>
        <taxon>Metazoa</taxon>
        <taxon>Chordata</taxon>
        <taxon>Craniata</taxon>
        <taxon>Vertebrata</taxon>
        <taxon>Euteleostomi</taxon>
        <taxon>Archelosauria</taxon>
        <taxon>Testudinata</taxon>
        <taxon>Testudines</taxon>
        <taxon>Cryptodira</taxon>
        <taxon>Trionychia</taxon>
        <taxon>Trionychidae</taxon>
        <taxon>Lissemys</taxon>
    </lineage>
</organism>
<evidence type="ECO:0000256" key="3">
    <source>
        <dbReference type="ARBA" id="ARBA00012944"/>
    </source>
</evidence>
<keyword evidence="7 11" id="KW-1133">Transmembrane helix</keyword>
<geneLocation type="mitochondrion" evidence="12"/>
<keyword evidence="11" id="KW-1278">Translocase</keyword>
<dbReference type="GO" id="GO:0030964">
    <property type="term" value="C:NADH dehydrogenase complex"/>
    <property type="evidence" value="ECO:0007669"/>
    <property type="project" value="TreeGrafter"/>
</dbReference>
<evidence type="ECO:0000256" key="7">
    <source>
        <dbReference type="ARBA" id="ARBA00022989"/>
    </source>
</evidence>
<dbReference type="EC" id="7.1.1.2" evidence="3 11"/>
<accession>B6RAK4</accession>
<dbReference type="Pfam" id="PF00507">
    <property type="entry name" value="Oxidored_q4"/>
    <property type="match status" value="1"/>
</dbReference>
<gene>
    <name evidence="12" type="primary">ND3</name>
</gene>